<dbReference type="InterPro" id="IPR032675">
    <property type="entry name" value="LRR_dom_sf"/>
</dbReference>
<sequence length="535" mass="60725">MVHWIFTIHELLLNIFSHLPRRRDQKCFIVLSKAFWEVAVKELWKEVHDPWDLLCLLPRDVYLNRPGRMHGAEESQRLSRALNEEEWRRIEFHCKNIERLRLQDGMMGRDMRRATIPAATPLLILSTWPGSQPLFRSLQALTVLDIESSTTSSACCELLALGLRSVTLSLSIRFLSREVNASSSILDTLLEALAKHNAQLESMNLDWGRTRNATFSEAFTNRLSAFMDKPNGTATRLKRVFFAPMHTDARIVDKLGDLQGIEDVTLQFNRGDTFDIERLPETSFANLKRICLQTDWLDTLDTIFFLDKVSSGAMESIVVEASSSGEELGHFNALVASRWSTTLQQYDVICHALPGAVQQLSDPDADTWPVKWSDMTPVLECHQMQLLKIELQYPVDVTDDGIAALVGALPNLRVLHLGTLRVCHANVFKPKTTVRCLRTIAHTLTYLEDLMLDVDIGDTSVDEEEIEAAANSRIRWFESWVIGGPASKKIVQDRMRKLFPSLVDVFVYDMDDVAHTACGNADDYVLGHKEEPFWA</sequence>
<dbReference type="SUPFAM" id="SSF52047">
    <property type="entry name" value="RNI-like"/>
    <property type="match status" value="1"/>
</dbReference>
<dbReference type="AlphaFoldDB" id="A0A167MQK0"/>
<dbReference type="Proteomes" id="UP000076738">
    <property type="component" value="Unassembled WGS sequence"/>
</dbReference>
<evidence type="ECO:0000313" key="1">
    <source>
        <dbReference type="EMBL" id="KZO96961.1"/>
    </source>
</evidence>
<evidence type="ECO:0000313" key="2">
    <source>
        <dbReference type="Proteomes" id="UP000076738"/>
    </source>
</evidence>
<dbReference type="EMBL" id="KV417282">
    <property type="protein sequence ID" value="KZO96961.1"/>
    <property type="molecule type" value="Genomic_DNA"/>
</dbReference>
<dbReference type="STRING" id="1330018.A0A167MQK0"/>
<organism evidence="1 2">
    <name type="scientific">Calocera viscosa (strain TUFC12733)</name>
    <dbReference type="NCBI Taxonomy" id="1330018"/>
    <lineage>
        <taxon>Eukaryota</taxon>
        <taxon>Fungi</taxon>
        <taxon>Dikarya</taxon>
        <taxon>Basidiomycota</taxon>
        <taxon>Agaricomycotina</taxon>
        <taxon>Dacrymycetes</taxon>
        <taxon>Dacrymycetales</taxon>
        <taxon>Dacrymycetaceae</taxon>
        <taxon>Calocera</taxon>
    </lineage>
</organism>
<protein>
    <recommendedName>
        <fullName evidence="3">F-box domain-containing protein</fullName>
    </recommendedName>
</protein>
<name>A0A167MQK0_CALVF</name>
<evidence type="ECO:0008006" key="3">
    <source>
        <dbReference type="Google" id="ProtNLM"/>
    </source>
</evidence>
<reference evidence="1 2" key="1">
    <citation type="journal article" date="2016" name="Mol. Biol. Evol.">
        <title>Comparative Genomics of Early-Diverging Mushroom-Forming Fungi Provides Insights into the Origins of Lignocellulose Decay Capabilities.</title>
        <authorList>
            <person name="Nagy L.G."/>
            <person name="Riley R."/>
            <person name="Tritt A."/>
            <person name="Adam C."/>
            <person name="Daum C."/>
            <person name="Floudas D."/>
            <person name="Sun H."/>
            <person name="Yadav J.S."/>
            <person name="Pangilinan J."/>
            <person name="Larsson K.H."/>
            <person name="Matsuura K."/>
            <person name="Barry K."/>
            <person name="Labutti K."/>
            <person name="Kuo R."/>
            <person name="Ohm R.A."/>
            <person name="Bhattacharya S.S."/>
            <person name="Shirouzu T."/>
            <person name="Yoshinaga Y."/>
            <person name="Martin F.M."/>
            <person name="Grigoriev I.V."/>
            <person name="Hibbett D.S."/>
        </authorList>
    </citation>
    <scope>NUCLEOTIDE SEQUENCE [LARGE SCALE GENOMIC DNA]</scope>
    <source>
        <strain evidence="1 2">TUFC12733</strain>
    </source>
</reference>
<keyword evidence="2" id="KW-1185">Reference proteome</keyword>
<dbReference type="OrthoDB" id="2447803at2759"/>
<proteinExistence type="predicted"/>
<accession>A0A167MQK0</accession>
<gene>
    <name evidence="1" type="ORF">CALVIDRAFT_598084</name>
</gene>
<dbReference type="Gene3D" id="3.80.10.10">
    <property type="entry name" value="Ribonuclease Inhibitor"/>
    <property type="match status" value="1"/>
</dbReference>